<evidence type="ECO:0000313" key="2">
    <source>
        <dbReference type="Proteomes" id="UP001430953"/>
    </source>
</evidence>
<accession>A0AAW2GYK4</accession>
<dbReference type="EMBL" id="JADYXP020000001">
    <property type="protein sequence ID" value="KAL0132228.1"/>
    <property type="molecule type" value="Genomic_DNA"/>
</dbReference>
<comment type="caution">
    <text evidence="1">The sequence shown here is derived from an EMBL/GenBank/DDBJ whole genome shotgun (WGS) entry which is preliminary data.</text>
</comment>
<keyword evidence="2" id="KW-1185">Reference proteome</keyword>
<gene>
    <name evidence="1" type="ORF">PUN28_000190</name>
</gene>
<dbReference type="AlphaFoldDB" id="A0AAW2GYK4"/>
<dbReference type="Proteomes" id="UP001430953">
    <property type="component" value="Unassembled WGS sequence"/>
</dbReference>
<organism evidence="1 2">
    <name type="scientific">Cardiocondyla obscurior</name>
    <dbReference type="NCBI Taxonomy" id="286306"/>
    <lineage>
        <taxon>Eukaryota</taxon>
        <taxon>Metazoa</taxon>
        <taxon>Ecdysozoa</taxon>
        <taxon>Arthropoda</taxon>
        <taxon>Hexapoda</taxon>
        <taxon>Insecta</taxon>
        <taxon>Pterygota</taxon>
        <taxon>Neoptera</taxon>
        <taxon>Endopterygota</taxon>
        <taxon>Hymenoptera</taxon>
        <taxon>Apocrita</taxon>
        <taxon>Aculeata</taxon>
        <taxon>Formicoidea</taxon>
        <taxon>Formicidae</taxon>
        <taxon>Myrmicinae</taxon>
        <taxon>Cardiocondyla</taxon>
    </lineage>
</organism>
<protein>
    <submittedName>
        <fullName evidence="1">Uncharacterized protein</fullName>
    </submittedName>
</protein>
<sequence>MTTEISFSRDWSLSLSLKSLQIRINDMVTRVRHLSHVASTFLNQLAVLISEVIISPRRTRLSRNSAALFIYDLTSSIILITTSQIIELDADSLPPLTRREYTCICHRRSCIDFAVLSRLVYPPALLPLPLFVTTE</sequence>
<reference evidence="1 2" key="1">
    <citation type="submission" date="2023-03" db="EMBL/GenBank/DDBJ databases">
        <title>High recombination rates correlate with genetic variation in Cardiocondyla obscurior ants.</title>
        <authorList>
            <person name="Errbii M."/>
        </authorList>
    </citation>
    <scope>NUCLEOTIDE SEQUENCE [LARGE SCALE GENOMIC DNA]</scope>
    <source>
        <strain evidence="1">Alpha-2009</strain>
        <tissue evidence="1">Whole body</tissue>
    </source>
</reference>
<proteinExistence type="predicted"/>
<evidence type="ECO:0000313" key="1">
    <source>
        <dbReference type="EMBL" id="KAL0132228.1"/>
    </source>
</evidence>
<name>A0AAW2GYK4_9HYME</name>